<organism evidence="3 4">
    <name type="scientific">Streptantibioticus silvisoli</name>
    <dbReference type="NCBI Taxonomy" id="2705255"/>
    <lineage>
        <taxon>Bacteria</taxon>
        <taxon>Bacillati</taxon>
        <taxon>Actinomycetota</taxon>
        <taxon>Actinomycetes</taxon>
        <taxon>Kitasatosporales</taxon>
        <taxon>Streptomycetaceae</taxon>
        <taxon>Streptantibioticus</taxon>
    </lineage>
</organism>
<dbReference type="Pfam" id="PF01464">
    <property type="entry name" value="SLT"/>
    <property type="match status" value="1"/>
</dbReference>
<dbReference type="RefSeq" id="WP_271322590.1">
    <property type="nucleotide sequence ID" value="NZ_JAAGKO020000023.1"/>
</dbReference>
<reference evidence="3 4" key="1">
    <citation type="submission" date="2023-05" db="EMBL/GenBank/DDBJ databases">
        <title>Streptantibioticus silvisoli sp. nov., acidotolerant actinomycetes 1 from pine litter.</title>
        <authorList>
            <person name="Swiecimska M."/>
            <person name="Golinska P."/>
            <person name="Sangal V."/>
            <person name="Wachnowicz B."/>
            <person name="Goodfellow M."/>
        </authorList>
    </citation>
    <scope>NUCLEOTIDE SEQUENCE [LARGE SCALE GENOMIC DNA]</scope>
    <source>
        <strain evidence="3 4">SL54</strain>
    </source>
</reference>
<feature type="signal peptide" evidence="1">
    <location>
        <begin position="1"/>
        <end position="28"/>
    </location>
</feature>
<dbReference type="InterPro" id="IPR008258">
    <property type="entry name" value="Transglycosylase_SLT_dom_1"/>
</dbReference>
<evidence type="ECO:0000313" key="4">
    <source>
        <dbReference type="Proteomes" id="UP001156398"/>
    </source>
</evidence>
<dbReference type="InterPro" id="IPR023346">
    <property type="entry name" value="Lysozyme-like_dom_sf"/>
</dbReference>
<feature type="domain" description="Transglycosylase SLT" evidence="2">
    <location>
        <begin position="82"/>
        <end position="165"/>
    </location>
</feature>
<name>A0ABT6W0T5_9ACTN</name>
<sequence length="175" mass="18053">MRRATTARAAVIASAVLLGTAFAAPAMAAAPAAHHSTVKPAYACSSTPGAGDAVTQWNPVVSCVLGMLGQPASTELINDVDIVILHESSGDPNAVNNWDENAQEGHPSTGLVQVIQPTFDAYKSADLADNLFDPAANIFAGMNYAINRYGSIQNIPGVVAVNNGGTYVGYVVPRS</sequence>
<gene>
    <name evidence="3" type="ORF">POF43_016790</name>
</gene>
<protein>
    <submittedName>
        <fullName evidence="3">Transglycosylase SLT domain-containing protein</fullName>
    </submittedName>
</protein>
<dbReference type="EMBL" id="JAAGKO020000023">
    <property type="protein sequence ID" value="MDI5964358.1"/>
    <property type="molecule type" value="Genomic_DNA"/>
</dbReference>
<dbReference type="SUPFAM" id="SSF53955">
    <property type="entry name" value="Lysozyme-like"/>
    <property type="match status" value="1"/>
</dbReference>
<evidence type="ECO:0000313" key="3">
    <source>
        <dbReference type="EMBL" id="MDI5964358.1"/>
    </source>
</evidence>
<keyword evidence="1" id="KW-0732">Signal</keyword>
<feature type="chain" id="PRO_5047413136" evidence="1">
    <location>
        <begin position="29"/>
        <end position="175"/>
    </location>
</feature>
<dbReference type="Gene3D" id="1.10.530.10">
    <property type="match status" value="1"/>
</dbReference>
<dbReference type="Proteomes" id="UP001156398">
    <property type="component" value="Unassembled WGS sequence"/>
</dbReference>
<comment type="caution">
    <text evidence="3">The sequence shown here is derived from an EMBL/GenBank/DDBJ whole genome shotgun (WGS) entry which is preliminary data.</text>
</comment>
<evidence type="ECO:0000259" key="2">
    <source>
        <dbReference type="Pfam" id="PF01464"/>
    </source>
</evidence>
<accession>A0ABT6W0T5</accession>
<keyword evidence="4" id="KW-1185">Reference proteome</keyword>
<proteinExistence type="predicted"/>
<evidence type="ECO:0000256" key="1">
    <source>
        <dbReference type="SAM" id="SignalP"/>
    </source>
</evidence>